<dbReference type="EMBL" id="PDOA01000007">
    <property type="protein sequence ID" value="PWC28455.1"/>
    <property type="molecule type" value="Genomic_DNA"/>
</dbReference>
<keyword evidence="1" id="KW-0732">Signal</keyword>
<comment type="caution">
    <text evidence="2">The sequence shown here is derived from an EMBL/GenBank/DDBJ whole genome shotgun (WGS) entry which is preliminary data.</text>
</comment>
<dbReference type="RefSeq" id="WP_109517277.1">
    <property type="nucleotide sequence ID" value="NZ_PDOA01000007.1"/>
</dbReference>
<name>A0A2U1V3I0_9PROT</name>
<dbReference type="SUPFAM" id="SSF53254">
    <property type="entry name" value="Phosphoglycerate mutase-like"/>
    <property type="match status" value="1"/>
</dbReference>
<dbReference type="CDD" id="cd07040">
    <property type="entry name" value="HP"/>
    <property type="match status" value="1"/>
</dbReference>
<feature type="chain" id="PRO_5015403129" evidence="1">
    <location>
        <begin position="20"/>
        <end position="182"/>
    </location>
</feature>
<dbReference type="Pfam" id="PF00300">
    <property type="entry name" value="His_Phos_1"/>
    <property type="match status" value="1"/>
</dbReference>
<reference evidence="3" key="1">
    <citation type="submission" date="2017-10" db="EMBL/GenBank/DDBJ databases">
        <authorList>
            <person name="Toshchakov S.V."/>
            <person name="Goeva M.A."/>
        </authorList>
    </citation>
    <scope>NUCLEOTIDE SEQUENCE [LARGE SCALE GENOMIC DNA]</scope>
    <source>
        <strain evidence="3">JR1/69-1-13</strain>
    </source>
</reference>
<evidence type="ECO:0000313" key="3">
    <source>
        <dbReference type="Proteomes" id="UP000245048"/>
    </source>
</evidence>
<protein>
    <submittedName>
        <fullName evidence="2">Histidine phosphatase family protein</fullName>
    </submittedName>
</protein>
<gene>
    <name evidence="2" type="ORF">CR165_12220</name>
</gene>
<evidence type="ECO:0000313" key="2">
    <source>
        <dbReference type="EMBL" id="PWC28455.1"/>
    </source>
</evidence>
<dbReference type="InterPro" id="IPR029033">
    <property type="entry name" value="His_PPase_superfam"/>
</dbReference>
<dbReference type="AlphaFoldDB" id="A0A2U1V3I0"/>
<organism evidence="2 3">
    <name type="scientific">Teichococcus aestuarii</name>
    <dbReference type="NCBI Taxonomy" id="568898"/>
    <lineage>
        <taxon>Bacteria</taxon>
        <taxon>Pseudomonadati</taxon>
        <taxon>Pseudomonadota</taxon>
        <taxon>Alphaproteobacteria</taxon>
        <taxon>Acetobacterales</taxon>
        <taxon>Roseomonadaceae</taxon>
        <taxon>Roseomonas</taxon>
    </lineage>
</organism>
<dbReference type="OrthoDB" id="2237472at2"/>
<proteinExistence type="predicted"/>
<feature type="signal peptide" evidence="1">
    <location>
        <begin position="1"/>
        <end position="19"/>
    </location>
</feature>
<dbReference type="InterPro" id="IPR013078">
    <property type="entry name" value="His_Pase_superF_clade-1"/>
</dbReference>
<accession>A0A2U1V3I0</accession>
<dbReference type="Proteomes" id="UP000245048">
    <property type="component" value="Unassembled WGS sequence"/>
</dbReference>
<sequence length="182" mass="19152">MVSRRALLAGLAFSATARAEAPDLWAALRAGGHVALMRHATAPGVGDPPGFRLEECATQRNLSEAGQQEAARIGAAFRAQGLGALPVWSSQWCRCLETARLLGLGPVEALPALNSFFRDSAAQPEATAALRRWIADRAPRGAALLVTHQVNITALTGLFPASGEVAVLRADSSPLGRWRLPG</sequence>
<keyword evidence="3" id="KW-1185">Reference proteome</keyword>
<dbReference type="Gene3D" id="3.40.50.1240">
    <property type="entry name" value="Phosphoglycerate mutase-like"/>
    <property type="match status" value="1"/>
</dbReference>
<evidence type="ECO:0000256" key="1">
    <source>
        <dbReference type="SAM" id="SignalP"/>
    </source>
</evidence>